<proteinExistence type="predicted"/>
<feature type="region of interest" description="Disordered" evidence="1">
    <location>
        <begin position="16"/>
        <end position="41"/>
    </location>
</feature>
<gene>
    <name evidence="3" type="ORF">E5083_21365</name>
</gene>
<evidence type="ECO:0000259" key="2">
    <source>
        <dbReference type="Pfam" id="PF14016"/>
    </source>
</evidence>
<feature type="domain" description="DUF4232" evidence="2">
    <location>
        <begin position="108"/>
        <end position="234"/>
    </location>
</feature>
<organism evidence="3 4">
    <name type="scientific">Streptomyces bauhiniae</name>
    <dbReference type="NCBI Taxonomy" id="2340725"/>
    <lineage>
        <taxon>Bacteria</taxon>
        <taxon>Bacillati</taxon>
        <taxon>Actinomycetota</taxon>
        <taxon>Actinomycetes</taxon>
        <taxon>Kitasatosporales</taxon>
        <taxon>Streptomycetaceae</taxon>
        <taxon>Streptomyces</taxon>
    </lineage>
</organism>
<comment type="caution">
    <text evidence="3">The sequence shown here is derived from an EMBL/GenBank/DDBJ whole genome shotgun (WGS) entry which is preliminary data.</text>
</comment>
<keyword evidence="4" id="KW-1185">Reference proteome</keyword>
<dbReference type="AlphaFoldDB" id="A0A4Z1CZJ8"/>
<evidence type="ECO:0000256" key="1">
    <source>
        <dbReference type="SAM" id="MobiDB-lite"/>
    </source>
</evidence>
<protein>
    <submittedName>
        <fullName evidence="3">DUF4232 domain-containing protein</fullName>
    </submittedName>
</protein>
<evidence type="ECO:0000313" key="4">
    <source>
        <dbReference type="Proteomes" id="UP000298159"/>
    </source>
</evidence>
<name>A0A4Z1CZJ8_9ACTN</name>
<dbReference type="Pfam" id="PF14016">
    <property type="entry name" value="DUF4232"/>
    <property type="match status" value="1"/>
</dbReference>
<dbReference type="Proteomes" id="UP000298159">
    <property type="component" value="Unassembled WGS sequence"/>
</dbReference>
<evidence type="ECO:0000313" key="3">
    <source>
        <dbReference type="EMBL" id="TGN74733.1"/>
    </source>
</evidence>
<accession>A0A4Z1CZJ8</accession>
<dbReference type="InterPro" id="IPR025326">
    <property type="entry name" value="DUF4232"/>
</dbReference>
<reference evidence="3 4" key="1">
    <citation type="submission" date="2019-04" db="EMBL/GenBank/DDBJ databases">
        <title>Streptomyces sp. nov. Bv016 isolated from bark of Buahinia variegata.</title>
        <authorList>
            <person name="Kanchanasin P."/>
            <person name="Tanasupawat S."/>
            <person name="Yuki M."/>
            <person name="Kudo T."/>
        </authorList>
    </citation>
    <scope>NUCLEOTIDE SEQUENCE [LARGE SCALE GENOMIC DNA]</scope>
    <source>
        <strain evidence="3 4">Bv016</strain>
    </source>
</reference>
<dbReference type="EMBL" id="SRRT01000006">
    <property type="protein sequence ID" value="TGN74733.1"/>
    <property type="molecule type" value="Genomic_DNA"/>
</dbReference>
<feature type="compositionally biased region" description="Basic residues" evidence="1">
    <location>
        <begin position="28"/>
        <end position="37"/>
    </location>
</feature>
<sequence>MPHAFHQVRAGAGIPAFQKSRWNGGRKAGWHRLRSSKHGTPPVTVLAQLPLRPRRVEPAEAQLTDRQGTSLMRIFTRTATASSLVALTALALVGVQAGAATAATTASCTTTNTRLTVTEVSRPINHLLLKATNTGTTTCDAHYAPYLRAGADAQAPLAWVEDSKPQAVVTLKPGESAYAGIGTYSPDGEGGATEKTLGVLFTDRNAGSTGKEKTLNLPNGGVFFNSAAAVTYWQYSAADALIW</sequence>